<keyword evidence="2" id="KW-1185">Reference proteome</keyword>
<evidence type="ECO:0000313" key="1">
    <source>
        <dbReference type="EMBL" id="KAI9551116.1"/>
    </source>
</evidence>
<reference evidence="1" key="1">
    <citation type="submission" date="2022-05" db="EMBL/GenBank/DDBJ databases">
        <title>A multi-omics perspective on studying reproductive biology in Daphnia sinensis.</title>
        <authorList>
            <person name="Jia J."/>
        </authorList>
    </citation>
    <scope>NUCLEOTIDE SEQUENCE</scope>
    <source>
        <strain evidence="1">WSL</strain>
    </source>
</reference>
<sequence>MGVPKSEVPLRSKPGFCYIYQWQESTKKEDWRQWSKQFKKSAYTHPTYEKKVLVLYEGDVSVVNDFCHGNATSKAKTEKAFHSTRPSLLKELKLTEGLGHPIKVYSDFVNKAPSSLARQEIDAPRDVKQVRNAQQVVRDRKRLSRDPICDLTELYYKTDFISDLLLFPTFICLCYHKPVMENFQNLIDRSDLPAMWLSYDTTFKMGDFYLSILAYRDTQFEQRPVTPLMHMLHERKWESSHDFFFKRFTEIVPQMTAVKKMAIATDEETAIVNSVKRYLPTVHWVRLLDSLLEKYENKAGILEHKHTAGKFLLYFKQHIYDDVRNMGAWALRRYGLELATTNSSESLNASLKRFVNWREMRHDEMVFALLDISDMHFARIRRGQFGVGDDNILSPHLRHLFDINNPGVEVPKKISSDDILERIKNAMENTTSAKFEVATQHTMDVRSSLRM</sequence>
<name>A0AAD5PKS5_9CRUS</name>
<dbReference type="EMBL" id="WJBH02000047">
    <property type="protein sequence ID" value="KAI9551116.1"/>
    <property type="molecule type" value="Genomic_DNA"/>
</dbReference>
<organism evidence="1 2">
    <name type="scientific">Daphnia sinensis</name>
    <dbReference type="NCBI Taxonomy" id="1820382"/>
    <lineage>
        <taxon>Eukaryota</taxon>
        <taxon>Metazoa</taxon>
        <taxon>Ecdysozoa</taxon>
        <taxon>Arthropoda</taxon>
        <taxon>Crustacea</taxon>
        <taxon>Branchiopoda</taxon>
        <taxon>Diplostraca</taxon>
        <taxon>Cladocera</taxon>
        <taxon>Anomopoda</taxon>
        <taxon>Daphniidae</taxon>
        <taxon>Daphnia</taxon>
        <taxon>Daphnia similis group</taxon>
    </lineage>
</organism>
<proteinExistence type="predicted"/>
<comment type="caution">
    <text evidence="1">The sequence shown here is derived from an EMBL/GenBank/DDBJ whole genome shotgun (WGS) entry which is preliminary data.</text>
</comment>
<dbReference type="AlphaFoldDB" id="A0AAD5PKS5"/>
<evidence type="ECO:0000313" key="2">
    <source>
        <dbReference type="Proteomes" id="UP000820818"/>
    </source>
</evidence>
<protein>
    <recommendedName>
        <fullName evidence="3">MULE transposase domain-containing protein</fullName>
    </recommendedName>
</protein>
<gene>
    <name evidence="1" type="ORF">GHT06_004044</name>
</gene>
<accession>A0AAD5PKS5</accession>
<dbReference type="Proteomes" id="UP000820818">
    <property type="component" value="Unassembled WGS sequence"/>
</dbReference>
<evidence type="ECO:0008006" key="3">
    <source>
        <dbReference type="Google" id="ProtNLM"/>
    </source>
</evidence>